<dbReference type="HOGENOM" id="CLU_000445_69_8_0"/>
<sequence length="118" mass="13223">MKPKLLLVDDDQLLREVIGDFLSSHGYEVDLADNADSALEKFEPGKYQLALIDYMMPGMNGLELMKILLKQDPKIFCLIMTGYPTVDSAFQSVVDGASDYIVKPFQLKELLNTIGSYI</sequence>
<dbReference type="AlphaFoldDB" id="B0VIQ2"/>
<accession>B0VIQ2</accession>
<organism evidence="4 5">
    <name type="scientific">Cloacimonas acidaminovorans (strain Evry)</name>
    <dbReference type="NCBI Taxonomy" id="459349"/>
    <lineage>
        <taxon>Bacteria</taxon>
        <taxon>Pseudomonadati</taxon>
        <taxon>Candidatus Cloacimonadota</taxon>
        <taxon>Candidatus Cloacimonadia</taxon>
        <taxon>Candidatus Cloacimonadales</taxon>
        <taxon>Candidatus Cloacimonadaceae</taxon>
        <taxon>Candidatus Cloacimonas</taxon>
    </lineage>
</organism>
<dbReference type="KEGG" id="caci:CLOAM1337"/>
<dbReference type="PANTHER" id="PTHR44591">
    <property type="entry name" value="STRESS RESPONSE REGULATOR PROTEIN 1"/>
    <property type="match status" value="1"/>
</dbReference>
<dbReference type="RefSeq" id="WP_015425051.1">
    <property type="nucleotide sequence ID" value="NC_020449.1"/>
</dbReference>
<evidence type="ECO:0000256" key="2">
    <source>
        <dbReference type="PROSITE-ProRule" id="PRU00169"/>
    </source>
</evidence>
<dbReference type="InterPro" id="IPR050595">
    <property type="entry name" value="Bact_response_regulator"/>
</dbReference>
<gene>
    <name evidence="4" type="ordered locus">CLOAM1337</name>
</gene>
<evidence type="ECO:0000256" key="1">
    <source>
        <dbReference type="ARBA" id="ARBA00022553"/>
    </source>
</evidence>
<dbReference type="EMBL" id="CU466930">
    <property type="protein sequence ID" value="CAO81193.1"/>
    <property type="molecule type" value="Genomic_DNA"/>
</dbReference>
<keyword evidence="1 2" id="KW-0597">Phosphoprotein</keyword>
<dbReference type="CDD" id="cd00156">
    <property type="entry name" value="REC"/>
    <property type="match status" value="1"/>
</dbReference>
<dbReference type="Gene3D" id="3.40.50.2300">
    <property type="match status" value="1"/>
</dbReference>
<evidence type="ECO:0000313" key="5">
    <source>
        <dbReference type="Proteomes" id="UP000002019"/>
    </source>
</evidence>
<dbReference type="PROSITE" id="PS50110">
    <property type="entry name" value="RESPONSE_REGULATORY"/>
    <property type="match status" value="1"/>
</dbReference>
<dbReference type="GO" id="GO:0000160">
    <property type="term" value="P:phosphorelay signal transduction system"/>
    <property type="evidence" value="ECO:0007669"/>
    <property type="project" value="InterPro"/>
</dbReference>
<dbReference type="Proteomes" id="UP000002019">
    <property type="component" value="Chromosome"/>
</dbReference>
<keyword evidence="5" id="KW-1185">Reference proteome</keyword>
<evidence type="ECO:0000313" key="4">
    <source>
        <dbReference type="EMBL" id="CAO81193.1"/>
    </source>
</evidence>
<reference evidence="4 5" key="1">
    <citation type="journal article" date="2008" name="J. Bacteriol.">
        <title>'Candidatus Cloacamonas acidaminovorans': genome sequence reconstruction provides a first glimpse of a new bacterial division.</title>
        <authorList>
            <person name="Pelletier E."/>
            <person name="Kreimeyer A."/>
            <person name="Bocs S."/>
            <person name="Rouy Z."/>
            <person name="Gyapay G."/>
            <person name="Chouari R."/>
            <person name="Riviere D."/>
            <person name="Ganesan A."/>
            <person name="Daegelen P."/>
            <person name="Sghir A."/>
            <person name="Cohen G.N."/>
            <person name="Medigue C."/>
            <person name="Weissenbach J."/>
            <person name="Le Paslier D."/>
        </authorList>
    </citation>
    <scope>NUCLEOTIDE SEQUENCE [LARGE SCALE GENOMIC DNA]</scope>
    <source>
        <strain evidence="5">Evry</strain>
    </source>
</reference>
<dbReference type="STRING" id="459349.CLOAM1337"/>
<dbReference type="InterPro" id="IPR011006">
    <property type="entry name" value="CheY-like_superfamily"/>
</dbReference>
<proteinExistence type="predicted"/>
<dbReference type="eggNOG" id="COG0745">
    <property type="taxonomic scope" value="Bacteria"/>
</dbReference>
<dbReference type="InterPro" id="IPR001789">
    <property type="entry name" value="Sig_transdc_resp-reg_receiver"/>
</dbReference>
<dbReference type="OrthoDB" id="9797769at2"/>
<feature type="modified residue" description="4-aspartylphosphate" evidence="2">
    <location>
        <position position="53"/>
    </location>
</feature>
<dbReference type="Pfam" id="PF00072">
    <property type="entry name" value="Response_reg"/>
    <property type="match status" value="1"/>
</dbReference>
<evidence type="ECO:0000259" key="3">
    <source>
        <dbReference type="PROSITE" id="PS50110"/>
    </source>
</evidence>
<feature type="domain" description="Response regulatory" evidence="3">
    <location>
        <begin position="4"/>
        <end position="118"/>
    </location>
</feature>
<dbReference type="SMART" id="SM00448">
    <property type="entry name" value="REC"/>
    <property type="match status" value="1"/>
</dbReference>
<dbReference type="PANTHER" id="PTHR44591:SF3">
    <property type="entry name" value="RESPONSE REGULATORY DOMAIN-CONTAINING PROTEIN"/>
    <property type="match status" value="1"/>
</dbReference>
<name>B0VIQ2_CLOAI</name>
<protein>
    <recommendedName>
        <fullName evidence="3">Response regulatory domain-containing protein</fullName>
    </recommendedName>
</protein>
<dbReference type="SUPFAM" id="SSF52172">
    <property type="entry name" value="CheY-like"/>
    <property type="match status" value="1"/>
</dbReference>